<proteinExistence type="predicted"/>
<keyword evidence="3" id="KW-1185">Reference proteome</keyword>
<protein>
    <submittedName>
        <fullName evidence="2">Uncharacterized protein</fullName>
    </submittedName>
</protein>
<organism evidence="2 3">
    <name type="scientific">Aspergillus welwitschiae</name>
    <dbReference type="NCBI Taxonomy" id="1341132"/>
    <lineage>
        <taxon>Eukaryota</taxon>
        <taxon>Fungi</taxon>
        <taxon>Dikarya</taxon>
        <taxon>Ascomycota</taxon>
        <taxon>Pezizomycotina</taxon>
        <taxon>Eurotiomycetes</taxon>
        <taxon>Eurotiomycetidae</taxon>
        <taxon>Eurotiales</taxon>
        <taxon>Aspergillaceae</taxon>
        <taxon>Aspergillus</taxon>
        <taxon>Aspergillus subgen. Circumdati</taxon>
    </lineage>
</organism>
<evidence type="ECO:0000313" key="3">
    <source>
        <dbReference type="Proteomes" id="UP000253729"/>
    </source>
</evidence>
<dbReference type="Proteomes" id="UP000253729">
    <property type="component" value="Unassembled WGS sequence"/>
</dbReference>
<evidence type="ECO:0000256" key="1">
    <source>
        <dbReference type="SAM" id="MobiDB-lite"/>
    </source>
</evidence>
<reference evidence="2 3" key="1">
    <citation type="submission" date="2018-07" db="EMBL/GenBank/DDBJ databases">
        <title>The genomes of Aspergillus section Nigri reveals drivers in fungal speciation.</title>
        <authorList>
            <consortium name="DOE Joint Genome Institute"/>
            <person name="Vesth T.C."/>
            <person name="Nybo J."/>
            <person name="Theobald S."/>
            <person name="Brandl J."/>
            <person name="Frisvad J.C."/>
            <person name="Nielsen K.F."/>
            <person name="Lyhne E.K."/>
            <person name="Kogle M.E."/>
            <person name="Kuo A."/>
            <person name="Riley R."/>
            <person name="Clum A."/>
            <person name="Nolan M."/>
            <person name="Lipzen A."/>
            <person name="Salamov A."/>
            <person name="Henrissat B."/>
            <person name="Wiebenga A."/>
            <person name="De vries R.P."/>
            <person name="Grigoriev I.V."/>
            <person name="Mortensen U.H."/>
            <person name="Andersen M.R."/>
            <person name="Baker S.E."/>
        </authorList>
    </citation>
    <scope>NUCLEOTIDE SEQUENCE [LARGE SCALE GENOMIC DNA]</scope>
    <source>
        <strain evidence="2 3">CBS 139.54b</strain>
    </source>
</reference>
<dbReference type="RefSeq" id="XP_026625219.1">
    <property type="nucleotide sequence ID" value="XM_026771779.1"/>
</dbReference>
<dbReference type="EMBL" id="KZ852051">
    <property type="protein sequence ID" value="RDH32197.1"/>
    <property type="molecule type" value="Genomic_DNA"/>
</dbReference>
<sequence>MYSARGHLESPAPCVGTLFAPALLTGWTRFGLSRAFSSFNKSSRTRVVAGFPEAGILETVLSAQNGSSGSNEYRRPPKWGSRGGRADHSWLWELNPVSPKGQAMSD</sequence>
<evidence type="ECO:0000313" key="2">
    <source>
        <dbReference type="EMBL" id="RDH32197.1"/>
    </source>
</evidence>
<accession>A0A3F3PZD3</accession>
<name>A0A3F3PZD3_9EURO</name>
<feature type="region of interest" description="Disordered" evidence="1">
    <location>
        <begin position="64"/>
        <end position="86"/>
    </location>
</feature>
<dbReference type="GeneID" id="38140135"/>
<gene>
    <name evidence="2" type="ORF">BDQ94DRAFT_171451</name>
</gene>
<dbReference type="AlphaFoldDB" id="A0A3F3PZD3"/>